<accession>A0A402CEQ9</accession>
<dbReference type="Proteomes" id="UP000287519">
    <property type="component" value="Unassembled WGS sequence"/>
</dbReference>
<evidence type="ECO:0000313" key="3">
    <source>
        <dbReference type="Proteomes" id="UP000287519"/>
    </source>
</evidence>
<feature type="compositionally biased region" description="Polar residues" evidence="1">
    <location>
        <begin position="17"/>
        <end position="31"/>
    </location>
</feature>
<comment type="caution">
    <text evidence="2">The sequence shown here is derived from an EMBL/GenBank/DDBJ whole genome shotgun (WGS) entry which is preliminary data.</text>
</comment>
<feature type="region of interest" description="Disordered" evidence="1">
    <location>
        <begin position="1"/>
        <end position="31"/>
    </location>
</feature>
<reference evidence="2 3" key="1">
    <citation type="submission" date="2018-11" db="EMBL/GenBank/DDBJ databases">
        <title>Microbial catabolism of amino acid.</title>
        <authorList>
            <person name="Hibi M."/>
            <person name="Ogawa J."/>
        </authorList>
    </citation>
    <scope>NUCLEOTIDE SEQUENCE [LARGE SCALE GENOMIC DNA]</scope>
    <source>
        <strain evidence="2 3">C31-06</strain>
    </source>
</reference>
<dbReference type="EMBL" id="BHYM01000049">
    <property type="protein sequence ID" value="GCE42039.1"/>
    <property type="molecule type" value="Genomic_DNA"/>
</dbReference>
<evidence type="ECO:0000256" key="1">
    <source>
        <dbReference type="SAM" id="MobiDB-lite"/>
    </source>
</evidence>
<evidence type="ECO:0000313" key="2">
    <source>
        <dbReference type="EMBL" id="GCE42039.1"/>
    </source>
</evidence>
<dbReference type="RefSeq" id="WP_225858279.1">
    <property type="nucleotide sequence ID" value="NZ_BHYM01000049.1"/>
</dbReference>
<gene>
    <name evidence="2" type="ORF">Rhow_005698</name>
</gene>
<dbReference type="AlphaFoldDB" id="A0A402CEQ9"/>
<protein>
    <submittedName>
        <fullName evidence="2">Uncharacterized protein</fullName>
    </submittedName>
</protein>
<name>A0A402CEQ9_RHOWR</name>
<keyword evidence="3" id="KW-1185">Reference proteome</keyword>
<proteinExistence type="predicted"/>
<sequence>MTQQGAVGGIQADPETITGTETSLPRETTSSLTADAVVWPDPSPLDSWWKRVVIDHATALAEGEPSIYTEGESSTRHE</sequence>
<organism evidence="2 3">
    <name type="scientific">Rhodococcus wratislaviensis</name>
    <name type="common">Tsukamurella wratislaviensis</name>
    <dbReference type="NCBI Taxonomy" id="44752"/>
    <lineage>
        <taxon>Bacteria</taxon>
        <taxon>Bacillati</taxon>
        <taxon>Actinomycetota</taxon>
        <taxon>Actinomycetes</taxon>
        <taxon>Mycobacteriales</taxon>
        <taxon>Nocardiaceae</taxon>
        <taxon>Rhodococcus</taxon>
    </lineage>
</organism>